<evidence type="ECO:0000313" key="3">
    <source>
        <dbReference type="EMBL" id="BAI64762.1"/>
    </source>
</evidence>
<dbReference type="Proteomes" id="UP000001883">
    <property type="component" value="Chromosome"/>
</dbReference>
<dbReference type="AlphaFoldDB" id="D2NSY6"/>
<evidence type="ECO:0000259" key="2">
    <source>
        <dbReference type="Pfam" id="PF18957"/>
    </source>
</evidence>
<accession>D2NSY6</accession>
<dbReference type="InterPro" id="IPR044055">
    <property type="entry name" value="RibLong"/>
</dbReference>
<keyword evidence="4" id="KW-1185">Reference proteome</keyword>
<protein>
    <submittedName>
        <fullName evidence="3">Selenocysteine lyase</fullName>
    </submittedName>
</protein>
<reference evidence="4" key="1">
    <citation type="submission" date="2009-07" db="EMBL/GenBank/DDBJ databases">
        <title>Complete genome sequence of Rothia mucilaginosa DJ.</title>
        <authorList>
            <person name="Yamane K."/>
            <person name="Nambu T."/>
            <person name="Mashimo C."/>
            <person name="Sugimori C."/>
            <person name="Yamanaka T."/>
            <person name="Leung K."/>
            <person name="Fukushima H."/>
        </authorList>
    </citation>
    <scope>NUCLEOTIDE SEQUENCE [LARGE SCALE GENOMIC DNA]</scope>
    <source>
        <strain evidence="4">DY-18</strain>
    </source>
</reference>
<name>D2NSY6_ROTMD</name>
<evidence type="ECO:0000313" key="4">
    <source>
        <dbReference type="Proteomes" id="UP000001883"/>
    </source>
</evidence>
<sequence length="987" mass="106168">MQGDVTLNLNLYQKIGAQNHKLVLRSPKRLCRVWGLSESFLRTPARRLGPTRAHPQMHISLTSVFVHTNALTQTSRHERKKNMTATASKNPAQRPANRRRATIAASAALATVITGANLPATFGATASTRNVSGTTCVDAGYRTVPTLANITNVAPGPTCYWNPDQQAKTIDTLAPVNSSLTKEQLTTTENTSPLSGKLASDSFAAQKLTGTEAVAPNSSEISRTFLEYSGDAGNHPVTTAINGGTLKKIRTQTVGGHENIPTLAVNSANPHQEYVEVVSRDGRVNANAENKRILTGGIPIPNWLAEDHGLSGDQSVALYDEATGIWRSYFKFVKDADAQTYTSTARVQVGGGNASTPKSAKIQYDNVGHGNAGQTVTIKAPVSIDVKSGNARTSYPIARGAKFRLAKNVPGASINETTGEITYKIPAGTRGTVDIPVAVDYPATYHVSSGGYMLAKPNFGGVGEDNYWLTLKNGTSSVVGMANELTQIGVDELKAGKINHMVSITAADYAALTSSFPAKGTDGKLDMSKFPNAPRAGQRGFLPANFDVEEHLANTGHADDQLTRMILTAMKEYGFIIADRNLFTNAFNLEAASSYAPYARQGKNVYKEDPQLAAMFANFVPSGFTGNQFPWQQVQWMPVNYTESAENTARREGTQVLPQSNNQAANSNADAHKIARPVTVRRSAVRTPNADRISDADTQAAAFSGNTASAVKFKYPSDSYGKTGTGSGVIYQPAEHHATVYAGETAVAQSVHQSHKVSPNYRYARDYNFQEIEQTPNFRPSRWVNKEKVNTAGGQFSSAETGIRFASNGKTGTYSIDLNTHEVTGTTWDLRRDNGTNITVNRTGKAPARMSDVKAKRGAAAQLYSIPLKVHVVDKNSPIAREDSVSLYSGTTQNVAVLNNDEASFGAYSRGETVKKLELLNQRGQAVSAYSDEYGTYRVVTLPDGTQGIAVSAKNKQGFAPLVRYRAVTDKGVKSAEGYLQVAVANR</sequence>
<reference evidence="3 4" key="2">
    <citation type="journal article" date="2010" name="J Osaka Dent Univ">
        <title>Isolation and identification of Rothia mucilaginosa from persistent apical periodontitis lesions.</title>
        <authorList>
            <person name="Yamane K."/>
            <person name="Yoshida M."/>
            <person name="Fujihira T."/>
            <person name="Baba T."/>
            <person name="Tsuji N."/>
            <person name="Hayashi H."/>
            <person name="Sugimori C."/>
            <person name="Yamanaka T."/>
            <person name="Mashimo C."/>
            <person name="Nambu T."/>
            <person name="Kawai H."/>
            <person name="Fukushima H."/>
        </authorList>
    </citation>
    <scope>NUCLEOTIDE SEQUENCE [LARGE SCALE GENOMIC DNA]</scope>
    <source>
        <strain evidence="3 4">DY-18</strain>
    </source>
</reference>
<organism evidence="3 4">
    <name type="scientific">Rothia mucilaginosa (strain DY-18)</name>
    <name type="common">Stomatococcus mucilaginosus</name>
    <dbReference type="NCBI Taxonomy" id="680646"/>
    <lineage>
        <taxon>Bacteria</taxon>
        <taxon>Bacillati</taxon>
        <taxon>Actinomycetota</taxon>
        <taxon>Actinomycetes</taxon>
        <taxon>Micrococcales</taxon>
        <taxon>Micrococcaceae</taxon>
        <taxon>Rothia</taxon>
    </lineage>
</organism>
<gene>
    <name evidence="3" type="ordered locus">RMDY18_09300</name>
</gene>
<dbReference type="HOGENOM" id="CLU_334303_0_0_11"/>
<dbReference type="KEGG" id="rmu:RMDY18_09300"/>
<proteinExistence type="predicted"/>
<reference evidence="3 4" key="3">
    <citation type="journal article" date="2010" name="Sequencing">
        <title>Complete Genome Sequence of Rothia mucilaginosa DY-18: A Clinical Isolate with Dense Meshwork-Like Structures from a Persistent Apical Periodontitis Lesion.</title>
        <authorList>
            <person name="Yamane K."/>
            <person name="Nambu T."/>
            <person name="Yamanaka T."/>
            <person name="Mashimo C."/>
            <person name="Sugimori C."/>
            <person name="Leung K.-P."/>
            <person name="Fukushima H."/>
        </authorList>
    </citation>
    <scope>NUCLEOTIDE SEQUENCE [LARGE SCALE GENOMIC DNA]</scope>
    <source>
        <strain evidence="3 4">DY-18</strain>
    </source>
</reference>
<evidence type="ECO:0000256" key="1">
    <source>
        <dbReference type="SAM" id="MobiDB-lite"/>
    </source>
</evidence>
<feature type="domain" description="Long Rib" evidence="2">
    <location>
        <begin position="364"/>
        <end position="442"/>
    </location>
</feature>
<dbReference type="Pfam" id="PF18957">
    <property type="entry name" value="RibLong"/>
    <property type="match status" value="1"/>
</dbReference>
<feature type="region of interest" description="Disordered" evidence="1">
    <location>
        <begin position="72"/>
        <end position="97"/>
    </location>
</feature>
<dbReference type="EMBL" id="AP011540">
    <property type="protein sequence ID" value="BAI64762.1"/>
    <property type="molecule type" value="Genomic_DNA"/>
</dbReference>
<keyword evidence="3" id="KW-0456">Lyase</keyword>
<dbReference type="GO" id="GO:0016829">
    <property type="term" value="F:lyase activity"/>
    <property type="evidence" value="ECO:0007669"/>
    <property type="project" value="UniProtKB-KW"/>
</dbReference>